<organism evidence="2 3">
    <name type="scientific">Aequorivita ciconiae</name>
    <dbReference type="NCBI Taxonomy" id="2494375"/>
    <lineage>
        <taxon>Bacteria</taxon>
        <taxon>Pseudomonadati</taxon>
        <taxon>Bacteroidota</taxon>
        <taxon>Flavobacteriia</taxon>
        <taxon>Flavobacteriales</taxon>
        <taxon>Flavobacteriaceae</taxon>
        <taxon>Aequorivita</taxon>
    </lineage>
</organism>
<dbReference type="EMBL" id="CP034951">
    <property type="protein sequence ID" value="QAA82639.1"/>
    <property type="molecule type" value="Genomic_DNA"/>
</dbReference>
<keyword evidence="1" id="KW-0732">Signal</keyword>
<dbReference type="OrthoDB" id="1448044at2"/>
<dbReference type="AlphaFoldDB" id="A0A410G5U9"/>
<dbReference type="RefSeq" id="WP_128251004.1">
    <property type="nucleotide sequence ID" value="NZ_CP034951.1"/>
</dbReference>
<gene>
    <name evidence="2" type="ORF">EI546_13330</name>
</gene>
<evidence type="ECO:0000313" key="2">
    <source>
        <dbReference type="EMBL" id="QAA82639.1"/>
    </source>
</evidence>
<reference evidence="2 3" key="1">
    <citation type="submission" date="2019-01" db="EMBL/GenBank/DDBJ databases">
        <title>Complete genome sequencing of Aequorivita sp. H23M31.</title>
        <authorList>
            <person name="Bae J.-W."/>
        </authorList>
    </citation>
    <scope>NUCLEOTIDE SEQUENCE [LARGE SCALE GENOMIC DNA]</scope>
    <source>
        <strain evidence="2 3">H23M31</strain>
    </source>
</reference>
<evidence type="ECO:0008006" key="4">
    <source>
        <dbReference type="Google" id="ProtNLM"/>
    </source>
</evidence>
<accession>A0A410G5U9</accession>
<evidence type="ECO:0000256" key="1">
    <source>
        <dbReference type="SAM" id="SignalP"/>
    </source>
</evidence>
<proteinExistence type="predicted"/>
<evidence type="ECO:0000313" key="3">
    <source>
        <dbReference type="Proteomes" id="UP000285517"/>
    </source>
</evidence>
<feature type="chain" id="PRO_5019491057" description="Lipocalin-like domain-containing protein" evidence="1">
    <location>
        <begin position="20"/>
        <end position="127"/>
    </location>
</feature>
<protein>
    <recommendedName>
        <fullName evidence="4">Lipocalin-like domain-containing protein</fullName>
    </recommendedName>
</protein>
<keyword evidence="3" id="KW-1185">Reference proteome</keyword>
<feature type="signal peptide" evidence="1">
    <location>
        <begin position="1"/>
        <end position="19"/>
    </location>
</feature>
<sequence length="127" mass="14476">MKNLTLFLILALFTCAVQSQTLTENEITGTWQVVDVVEVGTKPKQAKEMVASYIDILPDHSFQIRMRNIASKKFENKFDGYKWNYNTSSQTIELSKGDMSIKPSKSNGKMYFEIPETGMKLEVVMPI</sequence>
<dbReference type="Proteomes" id="UP000285517">
    <property type="component" value="Chromosome"/>
</dbReference>
<name>A0A410G5U9_9FLAO</name>
<dbReference type="KEGG" id="aev:EI546_13330"/>